<sequence>MQRIGTILLHQATIHGDLAKLSDCNLTRPKRKSNWQKPFTVNPKKTTILDSMDLSFILYLLAVIFVLIGIAGIVLPALPGIPLVFIGLVLAAWADGFVHVGWPTLLILGVLTALSLLVDVLATVVGAKRVGASRKALWGTFIGSIVGLFFMPIGLFAGPLLGALLGEYWHTRELGRSTKIGLATWLGILLGLALKLALVIAMLGLFAFAWFL</sequence>
<feature type="transmembrane region" description="Helical" evidence="1">
    <location>
        <begin position="56"/>
        <end position="75"/>
    </location>
</feature>
<feature type="transmembrane region" description="Helical" evidence="1">
    <location>
        <begin position="82"/>
        <end position="100"/>
    </location>
</feature>
<evidence type="ECO:0000313" key="3">
    <source>
        <dbReference type="Proteomes" id="UP000191133"/>
    </source>
</evidence>
<dbReference type="Proteomes" id="UP000191133">
    <property type="component" value="Unassembled WGS sequence"/>
</dbReference>
<reference evidence="3" key="1">
    <citation type="submission" date="2016-10" db="EMBL/GenBank/DDBJ databases">
        <authorList>
            <person name="Varghese N."/>
        </authorList>
    </citation>
    <scope>NUCLEOTIDE SEQUENCE [LARGE SCALE GENOMIC DNA]</scope>
    <source>
        <strain evidence="3">92MFCol6.1</strain>
    </source>
</reference>
<keyword evidence="1" id="KW-0472">Membrane</keyword>
<dbReference type="InterPro" id="IPR007403">
    <property type="entry name" value="DUF456"/>
</dbReference>
<gene>
    <name evidence="2" type="ORF">SAMN04488690_0457</name>
</gene>
<dbReference type="AlphaFoldDB" id="A0A1W1GTU9"/>
<dbReference type="PANTHER" id="PTHR39165:SF1">
    <property type="entry name" value="DUF456 DOMAIN-CONTAINING PROTEIN"/>
    <property type="match status" value="1"/>
</dbReference>
<dbReference type="EMBL" id="FWEU01000001">
    <property type="protein sequence ID" value="SLM22783.1"/>
    <property type="molecule type" value="Genomic_DNA"/>
</dbReference>
<keyword evidence="1" id="KW-0812">Transmembrane</keyword>
<name>A0A1W1GTU9_9GAMM</name>
<feature type="transmembrane region" description="Helical" evidence="1">
    <location>
        <begin position="137"/>
        <end position="165"/>
    </location>
</feature>
<evidence type="ECO:0000256" key="1">
    <source>
        <dbReference type="SAM" id="Phobius"/>
    </source>
</evidence>
<evidence type="ECO:0008006" key="4">
    <source>
        <dbReference type="Google" id="ProtNLM"/>
    </source>
</evidence>
<dbReference type="PANTHER" id="PTHR39165">
    <property type="entry name" value="IG HYPOTHETICAL 17883"/>
    <property type="match status" value="1"/>
</dbReference>
<dbReference type="Pfam" id="PF04306">
    <property type="entry name" value="DUF456"/>
    <property type="match status" value="1"/>
</dbReference>
<proteinExistence type="predicted"/>
<organism evidence="2 3">
    <name type="scientific">Stenotrophomonas indicatrix</name>
    <dbReference type="NCBI Taxonomy" id="2045451"/>
    <lineage>
        <taxon>Bacteria</taxon>
        <taxon>Pseudomonadati</taxon>
        <taxon>Pseudomonadota</taxon>
        <taxon>Gammaproteobacteria</taxon>
        <taxon>Lysobacterales</taxon>
        <taxon>Lysobacteraceae</taxon>
        <taxon>Stenotrophomonas</taxon>
    </lineage>
</organism>
<evidence type="ECO:0000313" key="2">
    <source>
        <dbReference type="EMBL" id="SLM22783.1"/>
    </source>
</evidence>
<accession>A0A1W1GTU9</accession>
<protein>
    <recommendedName>
        <fullName evidence="4">DUF456 domain-containing protein</fullName>
    </recommendedName>
</protein>
<keyword evidence="1" id="KW-1133">Transmembrane helix</keyword>
<feature type="transmembrane region" description="Helical" evidence="1">
    <location>
        <begin position="106"/>
        <end position="125"/>
    </location>
</feature>
<feature type="transmembrane region" description="Helical" evidence="1">
    <location>
        <begin position="185"/>
        <end position="211"/>
    </location>
</feature>